<dbReference type="AlphaFoldDB" id="A0AAF3EYV6"/>
<dbReference type="SMART" id="SM00741">
    <property type="entry name" value="SapB"/>
    <property type="match status" value="1"/>
</dbReference>
<dbReference type="Proteomes" id="UP000887575">
    <property type="component" value="Unassembled WGS sequence"/>
</dbReference>
<protein>
    <submittedName>
        <fullName evidence="5">Saposin B-type domain-containing protein</fullName>
    </submittedName>
</protein>
<evidence type="ECO:0000256" key="2">
    <source>
        <dbReference type="SAM" id="SignalP"/>
    </source>
</evidence>
<feature type="chain" id="PRO_5042119646" evidence="2">
    <location>
        <begin position="17"/>
        <end position="122"/>
    </location>
</feature>
<dbReference type="SUPFAM" id="SSF47862">
    <property type="entry name" value="Saposin"/>
    <property type="match status" value="1"/>
</dbReference>
<dbReference type="PROSITE" id="PS50015">
    <property type="entry name" value="SAP_B"/>
    <property type="match status" value="1"/>
</dbReference>
<evidence type="ECO:0000313" key="4">
    <source>
        <dbReference type="Proteomes" id="UP000887575"/>
    </source>
</evidence>
<evidence type="ECO:0000256" key="1">
    <source>
        <dbReference type="ARBA" id="ARBA00023157"/>
    </source>
</evidence>
<proteinExistence type="predicted"/>
<dbReference type="WBParaSite" id="MBELARI_LOCUS18882">
    <property type="protein sequence ID" value="MBELARI_LOCUS18882"/>
    <property type="gene ID" value="MBELARI_LOCUS18882"/>
</dbReference>
<dbReference type="InterPro" id="IPR011001">
    <property type="entry name" value="Saposin-like"/>
</dbReference>
<dbReference type="Gene3D" id="1.10.225.10">
    <property type="entry name" value="Saposin-like"/>
    <property type="match status" value="1"/>
</dbReference>
<feature type="domain" description="Saposin B-type" evidence="3">
    <location>
        <begin position="22"/>
        <end position="107"/>
    </location>
</feature>
<keyword evidence="2" id="KW-0732">Signal</keyword>
<keyword evidence="1" id="KW-1015">Disulfide bond</keyword>
<reference evidence="5" key="1">
    <citation type="submission" date="2024-02" db="UniProtKB">
        <authorList>
            <consortium name="WormBaseParasite"/>
        </authorList>
    </citation>
    <scope>IDENTIFICATION</scope>
</reference>
<name>A0AAF3EYV6_9BILA</name>
<dbReference type="InterPro" id="IPR008139">
    <property type="entry name" value="SaposinB_dom"/>
</dbReference>
<sequence length="122" mass="13535">MKFLVLAVASLAIVYAQTTYRPVEPCSLCEYVTNQALHHLNFGYNEAELQKELLSDCESLQKVYGPQAVQDCKDGVNANIDIIYKDLKSGKDAWGVCVDLGQCIPSTGTHPSSHHPNFVRKH</sequence>
<organism evidence="4 5">
    <name type="scientific">Mesorhabditis belari</name>
    <dbReference type="NCBI Taxonomy" id="2138241"/>
    <lineage>
        <taxon>Eukaryota</taxon>
        <taxon>Metazoa</taxon>
        <taxon>Ecdysozoa</taxon>
        <taxon>Nematoda</taxon>
        <taxon>Chromadorea</taxon>
        <taxon>Rhabditida</taxon>
        <taxon>Rhabditina</taxon>
        <taxon>Rhabditomorpha</taxon>
        <taxon>Rhabditoidea</taxon>
        <taxon>Rhabditidae</taxon>
        <taxon>Mesorhabditinae</taxon>
        <taxon>Mesorhabditis</taxon>
    </lineage>
</organism>
<keyword evidence="4" id="KW-1185">Reference proteome</keyword>
<accession>A0AAF3EYV6</accession>
<evidence type="ECO:0000259" key="3">
    <source>
        <dbReference type="PROSITE" id="PS50015"/>
    </source>
</evidence>
<feature type="signal peptide" evidence="2">
    <location>
        <begin position="1"/>
        <end position="16"/>
    </location>
</feature>
<evidence type="ECO:0000313" key="5">
    <source>
        <dbReference type="WBParaSite" id="MBELARI_LOCUS18882"/>
    </source>
</evidence>